<feature type="region of interest" description="Disordered" evidence="1">
    <location>
        <begin position="1"/>
        <end position="21"/>
    </location>
</feature>
<name>A0AAJ4R7C8_9EURY</name>
<evidence type="ECO:0000256" key="2">
    <source>
        <dbReference type="SAM" id="Phobius"/>
    </source>
</evidence>
<sequence>MSHDESADQREPAPDAGGDAPIRLRPLGVILAVFAILGVGIGLTGYLMIGALGAAGRANSSPGCSRSSSSSLRRWSVR</sequence>
<dbReference type="RefSeq" id="WP_123123829.1">
    <property type="nucleotide sequence ID" value="NZ_RJJC01000001.1"/>
</dbReference>
<feature type="compositionally biased region" description="Basic and acidic residues" evidence="1">
    <location>
        <begin position="1"/>
        <end position="13"/>
    </location>
</feature>
<accession>A0AAJ4R7C8</accession>
<comment type="caution">
    <text evidence="3">The sequence shown here is derived from an EMBL/GenBank/DDBJ whole genome shotgun (WGS) entry which is preliminary data.</text>
</comment>
<reference evidence="3 4" key="1">
    <citation type="submission" date="2018-11" db="EMBL/GenBank/DDBJ databases">
        <title>Genome sequences of Natronomonas sp. CBA1133.</title>
        <authorList>
            <person name="Roh S.W."/>
            <person name="Cha I.-T."/>
        </authorList>
    </citation>
    <scope>NUCLEOTIDE SEQUENCE [LARGE SCALE GENOMIC DNA]</scope>
    <source>
        <strain evidence="3 4">CBA1133</strain>
    </source>
</reference>
<evidence type="ECO:0000313" key="4">
    <source>
        <dbReference type="Proteomes" id="UP000270581"/>
    </source>
</evidence>
<protein>
    <submittedName>
        <fullName evidence="3">Uncharacterized protein</fullName>
    </submittedName>
</protein>
<proteinExistence type="predicted"/>
<dbReference type="Proteomes" id="UP000270581">
    <property type="component" value="Unassembled WGS sequence"/>
</dbReference>
<gene>
    <name evidence="3" type="ORF">Nmn1133_03320</name>
</gene>
<keyword evidence="2" id="KW-1133">Transmembrane helix</keyword>
<keyword evidence="2" id="KW-0812">Transmembrane</keyword>
<dbReference type="AlphaFoldDB" id="A0AAJ4R7C8"/>
<keyword evidence="4" id="KW-1185">Reference proteome</keyword>
<evidence type="ECO:0000313" key="3">
    <source>
        <dbReference type="EMBL" id="RNJ25813.1"/>
    </source>
</evidence>
<organism evidence="3 4">
    <name type="scientific">Halosegnis longus</name>
    <dbReference type="NCBI Taxonomy" id="2216012"/>
    <lineage>
        <taxon>Archaea</taxon>
        <taxon>Methanobacteriati</taxon>
        <taxon>Methanobacteriota</taxon>
        <taxon>Stenosarchaea group</taxon>
        <taxon>Halobacteria</taxon>
        <taxon>Halobacteriales</taxon>
        <taxon>Natronomonadaceae</taxon>
        <taxon>Halosegnis</taxon>
    </lineage>
</organism>
<dbReference type="EMBL" id="RJJC01000001">
    <property type="protein sequence ID" value="RNJ25813.1"/>
    <property type="molecule type" value="Genomic_DNA"/>
</dbReference>
<evidence type="ECO:0000256" key="1">
    <source>
        <dbReference type="SAM" id="MobiDB-lite"/>
    </source>
</evidence>
<keyword evidence="2" id="KW-0472">Membrane</keyword>
<feature type="region of interest" description="Disordered" evidence="1">
    <location>
        <begin position="56"/>
        <end position="78"/>
    </location>
</feature>
<feature type="transmembrane region" description="Helical" evidence="2">
    <location>
        <begin position="27"/>
        <end position="49"/>
    </location>
</feature>
<feature type="compositionally biased region" description="Low complexity" evidence="1">
    <location>
        <begin position="57"/>
        <end position="78"/>
    </location>
</feature>